<accession>A0AAD9VAA6</accession>
<feature type="compositionally biased region" description="Basic and acidic residues" evidence="1">
    <location>
        <begin position="84"/>
        <end position="99"/>
    </location>
</feature>
<keyword evidence="4" id="KW-1185">Reference proteome</keyword>
<comment type="caution">
    <text evidence="3">The sequence shown here is derived from an EMBL/GenBank/DDBJ whole genome shotgun (WGS) entry which is preliminary data.</text>
</comment>
<name>A0AAD9VAA6_ACRCE</name>
<dbReference type="Proteomes" id="UP001249851">
    <property type="component" value="Unassembled WGS sequence"/>
</dbReference>
<protein>
    <submittedName>
        <fullName evidence="3">Uncharacterized protein</fullName>
    </submittedName>
</protein>
<evidence type="ECO:0000256" key="2">
    <source>
        <dbReference type="SAM" id="SignalP"/>
    </source>
</evidence>
<keyword evidence="2" id="KW-0732">Signal</keyword>
<gene>
    <name evidence="3" type="ORF">P5673_008847</name>
</gene>
<dbReference type="AlphaFoldDB" id="A0AAD9VAA6"/>
<feature type="signal peptide" evidence="2">
    <location>
        <begin position="1"/>
        <end position="22"/>
    </location>
</feature>
<evidence type="ECO:0000313" key="4">
    <source>
        <dbReference type="Proteomes" id="UP001249851"/>
    </source>
</evidence>
<sequence length="112" mass="12820">MNSTKGLFLVFCLVVIAGQVASFTKEVEKGAFRRDVPRDLNKYEDWHWMAALEKLKDLVLSRLKQCLFEAIQEGFQALRKKIRNEKEEKNKEKENKEDAGSGSATAVESPEE</sequence>
<organism evidence="3 4">
    <name type="scientific">Acropora cervicornis</name>
    <name type="common">Staghorn coral</name>
    <dbReference type="NCBI Taxonomy" id="6130"/>
    <lineage>
        <taxon>Eukaryota</taxon>
        <taxon>Metazoa</taxon>
        <taxon>Cnidaria</taxon>
        <taxon>Anthozoa</taxon>
        <taxon>Hexacorallia</taxon>
        <taxon>Scleractinia</taxon>
        <taxon>Astrocoeniina</taxon>
        <taxon>Acroporidae</taxon>
        <taxon>Acropora</taxon>
    </lineage>
</organism>
<dbReference type="EMBL" id="JARQWQ010000015">
    <property type="protein sequence ID" value="KAK2567061.1"/>
    <property type="molecule type" value="Genomic_DNA"/>
</dbReference>
<reference evidence="3" key="2">
    <citation type="journal article" date="2023" name="Science">
        <title>Genomic signatures of disease resistance in endangered staghorn corals.</title>
        <authorList>
            <person name="Vollmer S.V."/>
            <person name="Selwyn J.D."/>
            <person name="Despard B.A."/>
            <person name="Roesel C.L."/>
        </authorList>
    </citation>
    <scope>NUCLEOTIDE SEQUENCE</scope>
    <source>
        <strain evidence="3">K2</strain>
    </source>
</reference>
<evidence type="ECO:0000256" key="1">
    <source>
        <dbReference type="SAM" id="MobiDB-lite"/>
    </source>
</evidence>
<evidence type="ECO:0000313" key="3">
    <source>
        <dbReference type="EMBL" id="KAK2567061.1"/>
    </source>
</evidence>
<reference evidence="3" key="1">
    <citation type="journal article" date="2023" name="G3 (Bethesda)">
        <title>Whole genome assembly and annotation of the endangered Caribbean coral Acropora cervicornis.</title>
        <authorList>
            <person name="Selwyn J.D."/>
            <person name="Vollmer S.V."/>
        </authorList>
    </citation>
    <scope>NUCLEOTIDE SEQUENCE</scope>
    <source>
        <strain evidence="3">K2</strain>
    </source>
</reference>
<proteinExistence type="predicted"/>
<feature type="region of interest" description="Disordered" evidence="1">
    <location>
        <begin position="84"/>
        <end position="112"/>
    </location>
</feature>
<feature type="chain" id="PRO_5042025001" evidence="2">
    <location>
        <begin position="23"/>
        <end position="112"/>
    </location>
</feature>